<dbReference type="CTD" id="9951114"/>
<evidence type="ECO:0000313" key="2">
    <source>
        <dbReference type="EMBL" id="EFO14873.2"/>
    </source>
</evidence>
<dbReference type="GeneID" id="9951114"/>
<feature type="region of interest" description="Disordered" evidence="1">
    <location>
        <begin position="333"/>
        <end position="389"/>
    </location>
</feature>
<accession>A0A1S0TJ60</accession>
<protein>
    <submittedName>
        <fullName evidence="2">Uncharacterized protein</fullName>
    </submittedName>
</protein>
<feature type="region of interest" description="Disordered" evidence="1">
    <location>
        <begin position="144"/>
        <end position="175"/>
    </location>
</feature>
<gene>
    <name evidence="2" type="ORF">LOAG_13642</name>
</gene>
<feature type="compositionally biased region" description="Low complexity" evidence="1">
    <location>
        <begin position="334"/>
        <end position="372"/>
    </location>
</feature>
<dbReference type="AlphaFoldDB" id="A0A1S0TJ60"/>
<dbReference type="OMA" id="NSCADND"/>
<dbReference type="EMBL" id="JH712091">
    <property type="protein sequence ID" value="EFO14873.2"/>
    <property type="molecule type" value="Genomic_DNA"/>
</dbReference>
<dbReference type="KEGG" id="loa:LOAG_13642"/>
<reference evidence="2" key="1">
    <citation type="submission" date="2012-04" db="EMBL/GenBank/DDBJ databases">
        <title>The Genome Sequence of Loa loa.</title>
        <authorList>
            <consortium name="The Broad Institute Genome Sequencing Platform"/>
            <consortium name="Broad Institute Genome Sequencing Center for Infectious Disease"/>
            <person name="Nutman T.B."/>
            <person name="Fink D.L."/>
            <person name="Russ C."/>
            <person name="Young S."/>
            <person name="Zeng Q."/>
            <person name="Gargeya S."/>
            <person name="Alvarado L."/>
            <person name="Berlin A."/>
            <person name="Chapman S.B."/>
            <person name="Chen Z."/>
            <person name="Freedman E."/>
            <person name="Gellesch M."/>
            <person name="Goldberg J."/>
            <person name="Griggs A."/>
            <person name="Gujja S."/>
            <person name="Heilman E.R."/>
            <person name="Heiman D."/>
            <person name="Howarth C."/>
            <person name="Mehta T."/>
            <person name="Neiman D."/>
            <person name="Pearson M."/>
            <person name="Roberts A."/>
            <person name="Saif S."/>
            <person name="Shea T."/>
            <person name="Shenoy N."/>
            <person name="Sisk P."/>
            <person name="Stolte C."/>
            <person name="Sykes S."/>
            <person name="White J."/>
            <person name="Yandava C."/>
            <person name="Haas B."/>
            <person name="Henn M.R."/>
            <person name="Nusbaum C."/>
            <person name="Birren B."/>
        </authorList>
    </citation>
    <scope>NUCLEOTIDE SEQUENCE [LARGE SCALE GENOMIC DNA]</scope>
</reference>
<evidence type="ECO:0000256" key="1">
    <source>
        <dbReference type="SAM" id="MobiDB-lite"/>
    </source>
</evidence>
<organism evidence="2">
    <name type="scientific">Loa loa</name>
    <name type="common">Eye worm</name>
    <name type="synonym">Filaria loa</name>
    <dbReference type="NCBI Taxonomy" id="7209"/>
    <lineage>
        <taxon>Eukaryota</taxon>
        <taxon>Metazoa</taxon>
        <taxon>Ecdysozoa</taxon>
        <taxon>Nematoda</taxon>
        <taxon>Chromadorea</taxon>
        <taxon>Rhabditida</taxon>
        <taxon>Spirurina</taxon>
        <taxon>Spiruromorpha</taxon>
        <taxon>Filarioidea</taxon>
        <taxon>Onchocercidae</taxon>
        <taxon>Loa</taxon>
    </lineage>
</organism>
<feature type="region of interest" description="Disordered" evidence="1">
    <location>
        <begin position="394"/>
        <end position="413"/>
    </location>
</feature>
<name>A0A1S0TJ60_LOALO</name>
<sequence>MDNPVTKTIDLKKNNLPDIDIVPISNVSESVVVHDVETTEQDFLKMHGAESIQHTQVSEAQISEKLNMKTANPDFLARQDLDMLGEGLAERDRNLDRIDNKAEANAVRRNLEQVDSSNVQNSETGISVDPSRTEVDIEVNDSIVGSQNADTGSSIPTERTEQLESQEVEEENENVKEFGKERLEATDVVNLLESGIYITESLQKIDGQLISDEAVRSTEDTTFSNVVVRESSPEIPEGSSERIDSNGPVSITYQQGPVRESQTVENLQVNESKITCSIEPLKNSEESSSGEVAQSKNKFYEAITGFWKHTTFGKKRPEITVSYEQPRNLSSDLTTHMSSVHSSKTSLTSTESLGTLIPSPELSELSEGSSQSTMKITAPHAEASTISSLPENTATDAISGSYPQKTLPDDHSLNTTITDNLDSDINSETLQVVTLDSLCTTDESIKDLDDSVEKMEDLRKSKKGKAESTNLMVFGHKVGHIFTF</sequence>
<dbReference type="RefSeq" id="XP_003149196.2">
    <property type="nucleotide sequence ID" value="XM_003149148.2"/>
</dbReference>
<feature type="compositionally biased region" description="Polar residues" evidence="1">
    <location>
        <begin position="394"/>
        <end position="404"/>
    </location>
</feature>
<dbReference type="InParanoid" id="A0A1S0TJ60"/>
<proteinExistence type="predicted"/>
<feature type="compositionally biased region" description="Polar residues" evidence="1">
    <location>
        <begin position="144"/>
        <end position="157"/>
    </location>
</feature>
<dbReference type="OrthoDB" id="5873132at2759"/>